<dbReference type="OrthoDB" id="8935954at2759"/>
<evidence type="ECO:0000256" key="1">
    <source>
        <dbReference type="ARBA" id="ARBA00004496"/>
    </source>
</evidence>
<dbReference type="InterPro" id="IPR026759">
    <property type="entry name" value="P33MONOX"/>
</dbReference>
<evidence type="ECO:0000256" key="2">
    <source>
        <dbReference type="ARBA" id="ARBA00008758"/>
    </source>
</evidence>
<dbReference type="GO" id="GO:0005737">
    <property type="term" value="C:cytoplasm"/>
    <property type="evidence" value="ECO:0007669"/>
    <property type="project" value="UniProtKB-SubCell"/>
</dbReference>
<dbReference type="AlphaFoldDB" id="A0A401NNC4"/>
<comment type="subcellular location">
    <subcellularLocation>
        <location evidence="1">Cytoplasm</location>
    </subcellularLocation>
</comment>
<dbReference type="GO" id="GO:0016491">
    <property type="term" value="F:oxidoreductase activity"/>
    <property type="evidence" value="ECO:0007669"/>
    <property type="project" value="UniProtKB-KW"/>
</dbReference>
<evidence type="ECO:0000256" key="4">
    <source>
        <dbReference type="ARBA" id="ARBA00022490"/>
    </source>
</evidence>
<keyword evidence="9" id="KW-1185">Reference proteome</keyword>
<proteinExistence type="inferred from homology"/>
<evidence type="ECO:0000313" key="9">
    <source>
        <dbReference type="Proteomes" id="UP000288216"/>
    </source>
</evidence>
<keyword evidence="4" id="KW-0963">Cytoplasm</keyword>
<dbReference type="PANTHER" id="PTHR28342">
    <property type="entry name" value="MONOOXYGENASE P33MONOX-RELATED"/>
    <property type="match status" value="1"/>
</dbReference>
<keyword evidence="5" id="KW-0521">NADP</keyword>
<evidence type="ECO:0000256" key="3">
    <source>
        <dbReference type="ARBA" id="ARBA00016432"/>
    </source>
</evidence>
<organism evidence="8 9">
    <name type="scientific">Scyliorhinus torazame</name>
    <name type="common">Cloudy catshark</name>
    <name type="synonym">Catulus torazame</name>
    <dbReference type="NCBI Taxonomy" id="75743"/>
    <lineage>
        <taxon>Eukaryota</taxon>
        <taxon>Metazoa</taxon>
        <taxon>Chordata</taxon>
        <taxon>Craniata</taxon>
        <taxon>Vertebrata</taxon>
        <taxon>Chondrichthyes</taxon>
        <taxon>Elasmobranchii</taxon>
        <taxon>Galeomorphii</taxon>
        <taxon>Galeoidea</taxon>
        <taxon>Carcharhiniformes</taxon>
        <taxon>Scyliorhinidae</taxon>
        <taxon>Scyliorhinus</taxon>
    </lineage>
</organism>
<comment type="caution">
    <text evidence="8">The sequence shown here is derived from an EMBL/GenBank/DDBJ whole genome shotgun (WGS) entry which is preliminary data.</text>
</comment>
<evidence type="ECO:0000313" key="8">
    <source>
        <dbReference type="EMBL" id="GCB62359.1"/>
    </source>
</evidence>
<comment type="similarity">
    <text evidence="2">Belongs to the P33MONOX family.</text>
</comment>
<gene>
    <name evidence="8" type="ORF">scyTo_0014482</name>
</gene>
<dbReference type="STRING" id="75743.A0A401NNC4"/>
<dbReference type="OMA" id="ATHVVMN"/>
<dbReference type="Pfam" id="PF15302">
    <property type="entry name" value="P33MONOX"/>
    <property type="match status" value="1"/>
</dbReference>
<feature type="compositionally biased region" description="Low complexity" evidence="7">
    <location>
        <begin position="315"/>
        <end position="325"/>
    </location>
</feature>
<feature type="region of interest" description="Disordered" evidence="7">
    <location>
        <begin position="279"/>
        <end position="325"/>
    </location>
</feature>
<name>A0A401NNC4_SCYTO</name>
<keyword evidence="6" id="KW-0560">Oxidoreductase</keyword>
<dbReference type="PANTHER" id="PTHR28342:SF1">
    <property type="entry name" value="MONOOXYGENASE P33MONOX-RELATED"/>
    <property type="match status" value="1"/>
</dbReference>
<reference evidence="8 9" key="1">
    <citation type="journal article" date="2018" name="Nat. Ecol. Evol.">
        <title>Shark genomes provide insights into elasmobranch evolution and the origin of vertebrates.</title>
        <authorList>
            <person name="Hara Y"/>
            <person name="Yamaguchi K"/>
            <person name="Onimaru K"/>
            <person name="Kadota M"/>
            <person name="Koyanagi M"/>
            <person name="Keeley SD"/>
            <person name="Tatsumi K"/>
            <person name="Tanaka K"/>
            <person name="Motone F"/>
            <person name="Kageyama Y"/>
            <person name="Nozu R"/>
            <person name="Adachi N"/>
            <person name="Nishimura O"/>
            <person name="Nakagawa R"/>
            <person name="Tanegashima C"/>
            <person name="Kiyatake I"/>
            <person name="Matsumoto R"/>
            <person name="Murakumo K"/>
            <person name="Nishida K"/>
            <person name="Terakita A"/>
            <person name="Kuratani S"/>
            <person name="Sato K"/>
            <person name="Hyodo S Kuraku.S."/>
        </authorList>
    </citation>
    <scope>NUCLEOTIDE SEQUENCE [LARGE SCALE GENOMIC DNA]</scope>
</reference>
<dbReference type="EMBL" id="BFAA01007786">
    <property type="protein sequence ID" value="GCB62359.1"/>
    <property type="molecule type" value="Genomic_DNA"/>
</dbReference>
<protein>
    <recommendedName>
        <fullName evidence="3">Putative monooxygenase p33MONOX</fullName>
    </recommendedName>
</protein>
<evidence type="ECO:0000256" key="6">
    <source>
        <dbReference type="ARBA" id="ARBA00023002"/>
    </source>
</evidence>
<accession>A0A401NNC4</accession>
<evidence type="ECO:0000256" key="5">
    <source>
        <dbReference type="ARBA" id="ARBA00022857"/>
    </source>
</evidence>
<feature type="non-terminal residue" evidence="8">
    <location>
        <position position="1"/>
    </location>
</feature>
<sequence length="426" mass="46517">GCHGSGGVHAKGREALVLVSSPGVDSYSDSLQQSLHVTSFFTYTHLLKKQFIALKSINCLWPGAARTQRCCCGRTAAAVIQAPPTPAPGCTRHLGGQIEKLPCFFSSGETSSPIPLMASNEHSVPAIEHSSSLLEKMSLPIGIHRRAFSYDDALEDLTPMTPPPSDMGSNILWKQPVIPERKYQQLSMVEDGENGFTPSIMAPSIESLYKVHVVKAKATSVIMNSLMTKQTQESIQRFEKQAGLTDAGYQPHKGLVAEEASYHRVGEALQKLKAQSVDLSKEDQQISSSAQSTPCGTPQASPMPNRRSLFGQGATSDLSSKSLDSDSTTFVSEATASEKWKPFMRSQNYRATEPGAFAIQNYKGMQKPSPMDIMRTQGTAVQMADVHANLKPPKMELTLREEQKKRPIRTHHVNSRDLNVFAPTGF</sequence>
<dbReference type="Proteomes" id="UP000288216">
    <property type="component" value="Unassembled WGS sequence"/>
</dbReference>
<feature type="compositionally biased region" description="Polar residues" evidence="7">
    <location>
        <begin position="285"/>
        <end position="302"/>
    </location>
</feature>
<evidence type="ECO:0000256" key="7">
    <source>
        <dbReference type="SAM" id="MobiDB-lite"/>
    </source>
</evidence>